<name>A0A8S9ITZ4_BRACR</name>
<feature type="compositionally biased region" description="Low complexity" evidence="1">
    <location>
        <begin position="231"/>
        <end position="260"/>
    </location>
</feature>
<gene>
    <name evidence="3" type="ORF">F2Q70_00003116</name>
</gene>
<reference evidence="3" key="1">
    <citation type="submission" date="2019-12" db="EMBL/GenBank/DDBJ databases">
        <title>Genome sequencing and annotation of Brassica cretica.</title>
        <authorList>
            <person name="Studholme D.J."/>
            <person name="Sarris P.F."/>
        </authorList>
    </citation>
    <scope>NUCLEOTIDE SEQUENCE</scope>
    <source>
        <strain evidence="3">PFS-102/07</strain>
        <tissue evidence="3">Leaf</tissue>
    </source>
</reference>
<feature type="compositionally biased region" description="Acidic residues" evidence="1">
    <location>
        <begin position="155"/>
        <end position="179"/>
    </location>
</feature>
<dbReference type="InterPro" id="IPR058594">
    <property type="entry name" value="PB1-like_dom_pln"/>
</dbReference>
<feature type="compositionally biased region" description="Basic residues" evidence="1">
    <location>
        <begin position="273"/>
        <end position="282"/>
    </location>
</feature>
<organism evidence="3">
    <name type="scientific">Brassica cretica</name>
    <name type="common">Mustard</name>
    <dbReference type="NCBI Taxonomy" id="69181"/>
    <lineage>
        <taxon>Eukaryota</taxon>
        <taxon>Viridiplantae</taxon>
        <taxon>Streptophyta</taxon>
        <taxon>Embryophyta</taxon>
        <taxon>Tracheophyta</taxon>
        <taxon>Spermatophyta</taxon>
        <taxon>Magnoliopsida</taxon>
        <taxon>eudicotyledons</taxon>
        <taxon>Gunneridae</taxon>
        <taxon>Pentapetalae</taxon>
        <taxon>rosids</taxon>
        <taxon>malvids</taxon>
        <taxon>Brassicales</taxon>
        <taxon>Brassicaceae</taxon>
        <taxon>Brassiceae</taxon>
        <taxon>Brassica</taxon>
    </lineage>
</organism>
<evidence type="ECO:0000259" key="2">
    <source>
        <dbReference type="Pfam" id="PF26130"/>
    </source>
</evidence>
<proteinExistence type="predicted"/>
<feature type="compositionally biased region" description="Acidic residues" evidence="1">
    <location>
        <begin position="123"/>
        <end position="147"/>
    </location>
</feature>
<dbReference type="AlphaFoldDB" id="A0A8S9ITZ4"/>
<protein>
    <recommendedName>
        <fullName evidence="2">PB1-like domain-containing protein</fullName>
    </recommendedName>
</protein>
<evidence type="ECO:0000256" key="1">
    <source>
        <dbReference type="SAM" id="MobiDB-lite"/>
    </source>
</evidence>
<evidence type="ECO:0000313" key="3">
    <source>
        <dbReference type="EMBL" id="KAF2573369.1"/>
    </source>
</evidence>
<feature type="compositionally biased region" description="Basic and acidic residues" evidence="1">
    <location>
        <begin position="196"/>
        <end position="205"/>
    </location>
</feature>
<feature type="region of interest" description="Disordered" evidence="1">
    <location>
        <begin position="120"/>
        <end position="298"/>
    </location>
</feature>
<dbReference type="EMBL" id="QGKY02001015">
    <property type="protein sequence ID" value="KAF2573369.1"/>
    <property type="molecule type" value="Genomic_DNA"/>
</dbReference>
<sequence length="333" mass="37138">MSDEDDKLKIHIHYGGVFSSEGNYVDGEIATNMVVDPDLLTFSIFEDFSKGEQDVEKLRYRLPNEDISEARLIWKDKDREIMKMAAESQKYGEVHIYIEHRVSPIDVIDVGSLVSEVGRTEIFEQDDGENADVEDGSDKEVSEEESDGEHREEVEKSDEEVIEEEHNEDGVQSEEEDQILGEGGDDPRFGNLFETVESKSHKVLEEDTQPNSDADESVDDNPNPSRKRKTSLSQPSSTAPQPQASSTAPQPQAQSQPTLQHAQCQPTSSKAPGRGRGRGRRGRPPERGQARKVTVPRGQGVYMCPFTDRVFECFGSTARECGGSSSKETKSRK</sequence>
<feature type="compositionally biased region" description="Polar residues" evidence="1">
    <location>
        <begin position="261"/>
        <end position="270"/>
    </location>
</feature>
<comment type="caution">
    <text evidence="3">The sequence shown here is derived from an EMBL/GenBank/DDBJ whole genome shotgun (WGS) entry which is preliminary data.</text>
</comment>
<dbReference type="Pfam" id="PF26130">
    <property type="entry name" value="PB1-like"/>
    <property type="match status" value="1"/>
</dbReference>
<feature type="domain" description="PB1-like" evidence="2">
    <location>
        <begin position="5"/>
        <end position="100"/>
    </location>
</feature>
<accession>A0A8S9ITZ4</accession>